<dbReference type="AlphaFoldDB" id="A0A425C3A3"/>
<evidence type="ECO:0000256" key="1">
    <source>
        <dbReference type="SAM" id="MobiDB-lite"/>
    </source>
</evidence>
<feature type="compositionally biased region" description="Basic and acidic residues" evidence="1">
    <location>
        <begin position="1"/>
        <end position="15"/>
    </location>
</feature>
<gene>
    <name evidence="2" type="ORF">DD237_008251</name>
</gene>
<accession>A0A425C3A3</accession>
<evidence type="ECO:0000313" key="3">
    <source>
        <dbReference type="Proteomes" id="UP000286097"/>
    </source>
</evidence>
<comment type="caution">
    <text evidence="2">The sequence shown here is derived from an EMBL/GenBank/DDBJ whole genome shotgun (WGS) entry which is preliminary data.</text>
</comment>
<protein>
    <submittedName>
        <fullName evidence="2">Uncharacterized protein</fullName>
    </submittedName>
</protein>
<sequence length="85" mass="9213">MTKKLDEQVGMKQLEKGAGGAGTLGEDLDVGGRGLDVYIPVEPAKLGRGLDVGFPVTPPGREEDWTSVSQWAPPFWEDDWTLVSQ</sequence>
<evidence type="ECO:0000313" key="2">
    <source>
        <dbReference type="EMBL" id="RQM11501.1"/>
    </source>
</evidence>
<organism evidence="2 3">
    <name type="scientific">Peronospora effusa</name>
    <dbReference type="NCBI Taxonomy" id="542832"/>
    <lineage>
        <taxon>Eukaryota</taxon>
        <taxon>Sar</taxon>
        <taxon>Stramenopiles</taxon>
        <taxon>Oomycota</taxon>
        <taxon>Peronosporomycetes</taxon>
        <taxon>Peronosporales</taxon>
        <taxon>Peronosporaceae</taxon>
        <taxon>Peronospora</taxon>
    </lineage>
</organism>
<reference evidence="2 3" key="1">
    <citation type="submission" date="2018-06" db="EMBL/GenBank/DDBJ databases">
        <title>Comparative genomics of downy mildews reveals potential adaptations to biotrophy.</title>
        <authorList>
            <person name="Fletcher K."/>
            <person name="Klosterman S.J."/>
            <person name="Derevnina L."/>
            <person name="Martin F."/>
            <person name="Koike S."/>
            <person name="Reyes Chin-Wo S."/>
            <person name="Mou B."/>
            <person name="Michelmore R."/>
        </authorList>
    </citation>
    <scope>NUCLEOTIDE SEQUENCE [LARGE SCALE GENOMIC DNA]</scope>
    <source>
        <strain evidence="2 3">R13</strain>
    </source>
</reference>
<dbReference type="VEuPathDB" id="FungiDB:DD237_008251"/>
<feature type="region of interest" description="Disordered" evidence="1">
    <location>
        <begin position="1"/>
        <end position="26"/>
    </location>
</feature>
<name>A0A425C3A3_9STRA</name>
<dbReference type="EMBL" id="QKXF01000421">
    <property type="protein sequence ID" value="RQM11501.1"/>
    <property type="molecule type" value="Genomic_DNA"/>
</dbReference>
<dbReference type="Proteomes" id="UP000286097">
    <property type="component" value="Unassembled WGS sequence"/>
</dbReference>
<proteinExistence type="predicted"/>
<feature type="region of interest" description="Disordered" evidence="1">
    <location>
        <begin position="49"/>
        <end position="68"/>
    </location>
</feature>